<keyword evidence="4 7" id="KW-0812">Transmembrane</keyword>
<evidence type="ECO:0000256" key="4">
    <source>
        <dbReference type="ARBA" id="ARBA00022692"/>
    </source>
</evidence>
<dbReference type="SUPFAM" id="SSF161098">
    <property type="entry name" value="MetI-like"/>
    <property type="match status" value="1"/>
</dbReference>
<evidence type="ECO:0000256" key="1">
    <source>
        <dbReference type="ARBA" id="ARBA00004651"/>
    </source>
</evidence>
<evidence type="ECO:0000256" key="7">
    <source>
        <dbReference type="RuleBase" id="RU363032"/>
    </source>
</evidence>
<dbReference type="EMBL" id="RRCN01000001">
    <property type="protein sequence ID" value="RRJ65608.1"/>
    <property type="molecule type" value="Genomic_DNA"/>
</dbReference>
<keyword evidence="2 7" id="KW-0813">Transport</keyword>
<dbReference type="InterPro" id="IPR035906">
    <property type="entry name" value="MetI-like_sf"/>
</dbReference>
<feature type="transmembrane region" description="Helical" evidence="7">
    <location>
        <begin position="185"/>
        <end position="210"/>
    </location>
</feature>
<feature type="transmembrane region" description="Helical" evidence="7">
    <location>
        <begin position="105"/>
        <end position="126"/>
    </location>
</feature>
<evidence type="ECO:0000313" key="9">
    <source>
        <dbReference type="EMBL" id="RRJ65608.1"/>
    </source>
</evidence>
<dbReference type="Gene3D" id="1.10.3720.10">
    <property type="entry name" value="MetI-like"/>
    <property type="match status" value="1"/>
</dbReference>
<feature type="transmembrane region" description="Helical" evidence="7">
    <location>
        <begin position="244"/>
        <end position="265"/>
    </location>
</feature>
<proteinExistence type="inferred from homology"/>
<feature type="transmembrane region" description="Helical" evidence="7">
    <location>
        <begin position="138"/>
        <end position="164"/>
    </location>
</feature>
<dbReference type="RefSeq" id="WP_128633408.1">
    <property type="nucleotide sequence ID" value="NZ_RRCN01000001.1"/>
</dbReference>
<dbReference type="Pfam" id="PF00528">
    <property type="entry name" value="BPD_transp_1"/>
    <property type="match status" value="1"/>
</dbReference>
<dbReference type="PANTHER" id="PTHR43744">
    <property type="entry name" value="ABC TRANSPORTER PERMEASE PROTEIN MG189-RELATED-RELATED"/>
    <property type="match status" value="1"/>
</dbReference>
<evidence type="ECO:0000313" key="10">
    <source>
        <dbReference type="Proteomes" id="UP000267017"/>
    </source>
</evidence>
<dbReference type="GO" id="GO:0005886">
    <property type="term" value="C:plasma membrane"/>
    <property type="evidence" value="ECO:0007669"/>
    <property type="project" value="UniProtKB-SubCell"/>
</dbReference>
<name>A0A3P3U7P8_9BACL</name>
<feature type="domain" description="ABC transmembrane type-1" evidence="8">
    <location>
        <begin position="70"/>
        <end position="265"/>
    </location>
</feature>
<dbReference type="PROSITE" id="PS50928">
    <property type="entry name" value="ABC_TM1"/>
    <property type="match status" value="1"/>
</dbReference>
<accession>A0A3P3U7P8</accession>
<comment type="similarity">
    <text evidence="7">Belongs to the binding-protein-dependent transport system permease family.</text>
</comment>
<dbReference type="AlphaFoldDB" id="A0A3P3U7P8"/>
<keyword evidence="10" id="KW-1185">Reference proteome</keyword>
<keyword evidence="5 7" id="KW-1133">Transmembrane helix</keyword>
<dbReference type="GO" id="GO:0055085">
    <property type="term" value="P:transmembrane transport"/>
    <property type="evidence" value="ECO:0007669"/>
    <property type="project" value="InterPro"/>
</dbReference>
<evidence type="ECO:0000256" key="2">
    <source>
        <dbReference type="ARBA" id="ARBA00022448"/>
    </source>
</evidence>
<gene>
    <name evidence="9" type="ORF">EHV15_23820</name>
</gene>
<keyword evidence="6 7" id="KW-0472">Membrane</keyword>
<comment type="subcellular location">
    <subcellularLocation>
        <location evidence="1 7">Cell membrane</location>
        <topology evidence="1 7">Multi-pass membrane protein</topology>
    </subcellularLocation>
</comment>
<evidence type="ECO:0000256" key="5">
    <source>
        <dbReference type="ARBA" id="ARBA00022989"/>
    </source>
</evidence>
<feature type="transmembrane region" description="Helical" evidence="7">
    <location>
        <begin position="69"/>
        <end position="93"/>
    </location>
</feature>
<dbReference type="Proteomes" id="UP000267017">
    <property type="component" value="Unassembled WGS sequence"/>
</dbReference>
<evidence type="ECO:0000256" key="6">
    <source>
        <dbReference type="ARBA" id="ARBA00023136"/>
    </source>
</evidence>
<keyword evidence="3" id="KW-1003">Cell membrane</keyword>
<evidence type="ECO:0000256" key="3">
    <source>
        <dbReference type="ARBA" id="ARBA00022475"/>
    </source>
</evidence>
<sequence>MMIKIKPFIRHIFMILFSFVMVYPVLWWIGASLKSNTELGSPNIFPKVPQWSNFVKGWNSVPGHTFTDFYLNTFGLEIAVLIVTLISSSLVAFGFGRLNFPLKNFWFSIFMLTLMMPGQVLIIPQYSLFHQLGWVNTYLPFIVPHLVAAGAGGTFFVFLLIQFIRGIPKELDESAKIDGCSWFGIFWRIVLPLTKPAIVTVMIFCFLWNWDDFLGHLLYINSVDKYTVSLALRMINDSQSAQEWGQLLAMSLVSILPATFVFMFLQKYFVEGIATTGIKG</sequence>
<dbReference type="CDD" id="cd06261">
    <property type="entry name" value="TM_PBP2"/>
    <property type="match status" value="1"/>
</dbReference>
<evidence type="ECO:0000259" key="8">
    <source>
        <dbReference type="PROSITE" id="PS50928"/>
    </source>
</evidence>
<reference evidence="9 10" key="1">
    <citation type="submission" date="2018-11" db="EMBL/GenBank/DDBJ databases">
        <title>Genome sequencing of Paenibacillus sp. KCOM 3021 (= ChDC PVNT-B20).</title>
        <authorList>
            <person name="Kook J.-K."/>
            <person name="Park S.-N."/>
            <person name="Lim Y.K."/>
        </authorList>
    </citation>
    <scope>NUCLEOTIDE SEQUENCE [LARGE SCALE GENOMIC DNA]</scope>
    <source>
        <strain evidence="9 10">KCOM 3021</strain>
    </source>
</reference>
<comment type="caution">
    <text evidence="9">The sequence shown here is derived from an EMBL/GenBank/DDBJ whole genome shotgun (WGS) entry which is preliminary data.</text>
</comment>
<organism evidence="9 10">
    <name type="scientific">Paenibacillus oralis</name>
    <dbReference type="NCBI Taxonomy" id="2490856"/>
    <lineage>
        <taxon>Bacteria</taxon>
        <taxon>Bacillati</taxon>
        <taxon>Bacillota</taxon>
        <taxon>Bacilli</taxon>
        <taxon>Bacillales</taxon>
        <taxon>Paenibacillaceae</taxon>
        <taxon>Paenibacillus</taxon>
    </lineage>
</organism>
<protein>
    <submittedName>
        <fullName evidence="9">Carbohydrate ABC transporter permease</fullName>
    </submittedName>
</protein>
<dbReference type="InterPro" id="IPR000515">
    <property type="entry name" value="MetI-like"/>
</dbReference>
<feature type="transmembrane region" description="Helical" evidence="7">
    <location>
        <begin position="12"/>
        <end position="30"/>
    </location>
</feature>
<dbReference type="OrthoDB" id="9771544at2"/>
<dbReference type="PANTHER" id="PTHR43744:SF6">
    <property type="entry name" value="ABC TRANSPORTER PERMEASE PROTEIN YESQ-RELATED"/>
    <property type="match status" value="1"/>
</dbReference>